<dbReference type="SUPFAM" id="SSF57277">
    <property type="entry name" value="Granulin repeat"/>
    <property type="match status" value="2"/>
</dbReference>
<evidence type="ECO:0000256" key="4">
    <source>
        <dbReference type="ARBA" id="ARBA00023157"/>
    </source>
</evidence>
<dbReference type="AlphaFoldDB" id="A0A915LBJ3"/>
<comment type="subcellular location">
    <subcellularLocation>
        <location evidence="1">Secreted</location>
    </subcellularLocation>
</comment>
<comment type="similarity">
    <text evidence="2">Belongs to the granulin family.</text>
</comment>
<evidence type="ECO:0000256" key="3">
    <source>
        <dbReference type="ARBA" id="ARBA00022525"/>
    </source>
</evidence>
<dbReference type="Proteomes" id="UP000887565">
    <property type="component" value="Unplaced"/>
</dbReference>
<keyword evidence="6" id="KW-1185">Reference proteome</keyword>
<name>A0A915LBJ3_ROMCU</name>
<dbReference type="GO" id="GO:0005576">
    <property type="term" value="C:extracellular region"/>
    <property type="evidence" value="ECO:0007669"/>
    <property type="project" value="UniProtKB-SubCell"/>
</dbReference>
<evidence type="ECO:0000313" key="6">
    <source>
        <dbReference type="Proteomes" id="UP000887565"/>
    </source>
</evidence>
<dbReference type="InterPro" id="IPR039036">
    <property type="entry name" value="Granulin_fam"/>
</dbReference>
<sequence length="266" mass="29132">AKNYAIQPFPNKAFSVPWSRKLGARTDDDARGNSIICDDQKSKCPDEATCCKLSSGNWGCCPMPQAVCCSDGVHCCPENTICDLDQGRCVTEIDDDLGPSIFLALTKISTSNLDLWSVTCDPDKKYKCPDWTTCCKLRTGRWGCCPMPRAVCCPDGVHCCPQDTSCDVEQGQCQRNDISAYWQNAKKRNAIGRISLIARRQPLNDPKLCPDHKQTCPVDQTCCLFNQTWSCCPLPEGVCCSDANPPYCCAKGQKCGSTSGQVCITP</sequence>
<feature type="domain" description="Granulins" evidence="5">
    <location>
        <begin position="69"/>
        <end position="82"/>
    </location>
</feature>
<reference evidence="7" key="1">
    <citation type="submission" date="2022-11" db="UniProtKB">
        <authorList>
            <consortium name="WormBaseParasite"/>
        </authorList>
    </citation>
    <scope>IDENTIFICATION</scope>
</reference>
<evidence type="ECO:0000256" key="2">
    <source>
        <dbReference type="ARBA" id="ARBA00010093"/>
    </source>
</evidence>
<keyword evidence="4" id="KW-1015">Disulfide bond</keyword>
<dbReference type="OMA" id="FQCHGQF"/>
<evidence type="ECO:0000256" key="1">
    <source>
        <dbReference type="ARBA" id="ARBA00004613"/>
    </source>
</evidence>
<dbReference type="SMART" id="SM00277">
    <property type="entry name" value="GRAN"/>
    <property type="match status" value="3"/>
</dbReference>
<dbReference type="Pfam" id="PF00396">
    <property type="entry name" value="Granulin"/>
    <property type="match status" value="3"/>
</dbReference>
<keyword evidence="3" id="KW-0964">Secreted</keyword>
<dbReference type="InterPro" id="IPR037277">
    <property type="entry name" value="Granulin_sf"/>
</dbReference>
<feature type="domain" description="Granulins" evidence="5">
    <location>
        <begin position="153"/>
        <end position="166"/>
    </location>
</feature>
<dbReference type="WBParaSite" id="nRc.2.0.1.t48222-RA">
    <property type="protein sequence ID" value="nRc.2.0.1.t48222-RA"/>
    <property type="gene ID" value="nRc.2.0.1.g48222"/>
</dbReference>
<dbReference type="InterPro" id="IPR000118">
    <property type="entry name" value="Granulin"/>
</dbReference>
<organism evidence="6 7">
    <name type="scientific">Romanomermis culicivorax</name>
    <name type="common">Nematode worm</name>
    <dbReference type="NCBI Taxonomy" id="13658"/>
    <lineage>
        <taxon>Eukaryota</taxon>
        <taxon>Metazoa</taxon>
        <taxon>Ecdysozoa</taxon>
        <taxon>Nematoda</taxon>
        <taxon>Enoplea</taxon>
        <taxon>Dorylaimia</taxon>
        <taxon>Mermithida</taxon>
        <taxon>Mermithoidea</taxon>
        <taxon>Mermithidae</taxon>
        <taxon>Romanomermis</taxon>
    </lineage>
</organism>
<evidence type="ECO:0000259" key="5">
    <source>
        <dbReference type="PROSITE" id="PS00799"/>
    </source>
</evidence>
<dbReference type="FunFam" id="2.10.25.160:FF:000001">
    <property type="entry name" value="Granulin precursor"/>
    <property type="match status" value="1"/>
</dbReference>
<protein>
    <submittedName>
        <fullName evidence="7">Granulins domain-containing protein</fullName>
    </submittedName>
</protein>
<dbReference type="PANTHER" id="PTHR12274:SF3">
    <property type="entry name" value="PROGRANULIN"/>
    <property type="match status" value="1"/>
</dbReference>
<accession>A0A915LBJ3</accession>
<dbReference type="Gene3D" id="2.10.25.160">
    <property type="entry name" value="Granulin"/>
    <property type="match status" value="3"/>
</dbReference>
<dbReference type="PROSITE" id="PS00799">
    <property type="entry name" value="GRANULINS"/>
    <property type="match status" value="2"/>
</dbReference>
<evidence type="ECO:0000313" key="7">
    <source>
        <dbReference type="WBParaSite" id="nRc.2.0.1.t48222-RA"/>
    </source>
</evidence>
<proteinExistence type="inferred from homology"/>
<dbReference type="PANTHER" id="PTHR12274">
    <property type="entry name" value="GRANULIN"/>
    <property type="match status" value="1"/>
</dbReference>